<dbReference type="PANTHER" id="PTHR43884:SF12">
    <property type="entry name" value="ISOVALERYL-COA DEHYDROGENASE, MITOCHONDRIAL-RELATED"/>
    <property type="match status" value="1"/>
</dbReference>
<dbReference type="EMBL" id="JAPFPW010000006">
    <property type="protein sequence ID" value="MCW7753779.1"/>
    <property type="molecule type" value="Genomic_DNA"/>
</dbReference>
<evidence type="ECO:0000313" key="3">
    <source>
        <dbReference type="EMBL" id="MCW7753779.1"/>
    </source>
</evidence>
<evidence type="ECO:0000259" key="1">
    <source>
        <dbReference type="Pfam" id="PF02770"/>
    </source>
</evidence>
<keyword evidence="4" id="KW-1185">Reference proteome</keyword>
<dbReference type="InterPro" id="IPR046373">
    <property type="entry name" value="Acyl-CoA_Oxase/DH_mid-dom_sf"/>
</dbReference>
<evidence type="ECO:0000313" key="4">
    <source>
        <dbReference type="Proteomes" id="UP001209681"/>
    </source>
</evidence>
<dbReference type="InterPro" id="IPR037069">
    <property type="entry name" value="AcylCoA_DH/ox_N_sf"/>
</dbReference>
<gene>
    <name evidence="3" type="ORF">OOT00_07265</name>
</gene>
<accession>A0ABT3N8L3</accession>
<protein>
    <submittedName>
        <fullName evidence="3">Acyl-CoA dehydrogenase family protein</fullName>
    </submittedName>
</protein>
<dbReference type="SUPFAM" id="SSF56645">
    <property type="entry name" value="Acyl-CoA dehydrogenase NM domain-like"/>
    <property type="match status" value="1"/>
</dbReference>
<feature type="domain" description="Acyl-CoA dehydrogenase/oxidase N-terminal" evidence="2">
    <location>
        <begin position="18"/>
        <end position="127"/>
    </location>
</feature>
<dbReference type="InterPro" id="IPR013786">
    <property type="entry name" value="AcylCoA_DH/ox_N"/>
</dbReference>
<feature type="domain" description="Acyl-CoA oxidase/dehydrogenase middle" evidence="1">
    <location>
        <begin position="132"/>
        <end position="223"/>
    </location>
</feature>
<name>A0ABT3N8L3_9BACT</name>
<dbReference type="Pfam" id="PF02770">
    <property type="entry name" value="Acyl-CoA_dh_M"/>
    <property type="match status" value="1"/>
</dbReference>
<dbReference type="PANTHER" id="PTHR43884">
    <property type="entry name" value="ACYL-COA DEHYDROGENASE"/>
    <property type="match status" value="1"/>
</dbReference>
<dbReference type="InterPro" id="IPR006091">
    <property type="entry name" value="Acyl-CoA_Oxase/DH_mid-dom"/>
</dbReference>
<organism evidence="3 4">
    <name type="scientific">Desulfobotulus pelophilus</name>
    <dbReference type="NCBI Taxonomy" id="2823377"/>
    <lineage>
        <taxon>Bacteria</taxon>
        <taxon>Pseudomonadati</taxon>
        <taxon>Thermodesulfobacteriota</taxon>
        <taxon>Desulfobacteria</taxon>
        <taxon>Desulfobacterales</taxon>
        <taxon>Desulfobacteraceae</taxon>
        <taxon>Desulfobotulus</taxon>
    </lineage>
</organism>
<reference evidence="3 4" key="1">
    <citation type="submission" date="2022-11" db="EMBL/GenBank/DDBJ databases">
        <title>Desulfobotulus tamanensis H1 sp. nov. - anaerobic, alkaliphilic, sulphate reducing bacterium isolated from terrestrial mud volcano.</title>
        <authorList>
            <person name="Frolova A."/>
            <person name="Merkel A.Y."/>
            <person name="Slobodkin A.I."/>
        </authorList>
    </citation>
    <scope>NUCLEOTIDE SEQUENCE [LARGE SCALE GENOMIC DNA]</scope>
    <source>
        <strain evidence="3 4">H1</strain>
    </source>
</reference>
<dbReference type="Gene3D" id="1.10.540.10">
    <property type="entry name" value="Acyl-CoA dehydrogenase/oxidase, N-terminal domain"/>
    <property type="match status" value="1"/>
</dbReference>
<dbReference type="Gene3D" id="2.40.110.10">
    <property type="entry name" value="Butyryl-CoA Dehydrogenase, subunit A, domain 2"/>
    <property type="match status" value="1"/>
</dbReference>
<dbReference type="InterPro" id="IPR009100">
    <property type="entry name" value="AcylCoA_DH/oxidase_NM_dom_sf"/>
</dbReference>
<proteinExistence type="predicted"/>
<comment type="caution">
    <text evidence="3">The sequence shown here is derived from an EMBL/GenBank/DDBJ whole genome shotgun (WGS) entry which is preliminary data.</text>
</comment>
<dbReference type="Pfam" id="PF02771">
    <property type="entry name" value="Acyl-CoA_dh_N"/>
    <property type="match status" value="1"/>
</dbReference>
<evidence type="ECO:0000259" key="2">
    <source>
        <dbReference type="Pfam" id="PF02771"/>
    </source>
</evidence>
<dbReference type="Proteomes" id="UP001209681">
    <property type="component" value="Unassembled WGS sequence"/>
</dbReference>
<dbReference type="RefSeq" id="WP_265424646.1">
    <property type="nucleotide sequence ID" value="NZ_JAPFPW010000006.1"/>
</dbReference>
<sequence>MSQQDPFHTLLDFPETLPQIRHMAADFGKETLKAFPDIASSHPFPREVWKNAGEKGILGIGLPTIFGGQGGSFHDISAAAAEISFSAACPGLALSILLHHMIGAFIIKDFGTKKQQQTLLPPMARGEICISLAISEPGTGASPKGIRSLAEKTPEGWQISGNKTFITNAALADLFAVMVITGENKGRKEFSTFLIPRQSKGLCVKDMGPLPFLRPAPHGEISLGAVSVSDSALLGKPGYALNDMAKPFRGLEDALMAGAVAGGLAALLQRCCRDIGKDPADFPGTTDIAGLNEARIAALASLASRAAASSPPSAISERINRAIRDLSRRILEDLRTITKDRTLRQDTKTLFMDLEKSGTIAAGAAAVRQHQAGERLFQFS</sequence>